<proteinExistence type="predicted"/>
<evidence type="ECO:0000313" key="3">
    <source>
        <dbReference type="Proteomes" id="UP001239626"/>
    </source>
</evidence>
<dbReference type="EMBL" id="JAUSVB010000004">
    <property type="protein sequence ID" value="MDQ0374549.1"/>
    <property type="molecule type" value="Genomic_DNA"/>
</dbReference>
<protein>
    <submittedName>
        <fullName evidence="2">CoA-binding protein</fullName>
    </submittedName>
</protein>
<gene>
    <name evidence="2" type="ORF">J2X26_002876</name>
</gene>
<dbReference type="RefSeq" id="WP_307493294.1">
    <property type="nucleotide sequence ID" value="NZ_JAUSVB010000004.1"/>
</dbReference>
<dbReference type="PANTHER" id="PTHR33303">
    <property type="entry name" value="CYTOPLASMIC PROTEIN-RELATED"/>
    <property type="match status" value="1"/>
</dbReference>
<comment type="caution">
    <text evidence="2">The sequence shown here is derived from an EMBL/GenBank/DDBJ whole genome shotgun (WGS) entry which is preliminary data.</text>
</comment>
<dbReference type="InterPro" id="IPR003781">
    <property type="entry name" value="CoA-bd"/>
</dbReference>
<feature type="domain" description="CoA-binding" evidence="1">
    <location>
        <begin position="13"/>
        <end position="106"/>
    </location>
</feature>
<organism evidence="2 3">
    <name type="scientific">Cellulomonas humilata</name>
    <dbReference type="NCBI Taxonomy" id="144055"/>
    <lineage>
        <taxon>Bacteria</taxon>
        <taxon>Bacillati</taxon>
        <taxon>Actinomycetota</taxon>
        <taxon>Actinomycetes</taxon>
        <taxon>Micrococcales</taxon>
        <taxon>Cellulomonadaceae</taxon>
        <taxon>Cellulomonas</taxon>
    </lineage>
</organism>
<reference evidence="2 3" key="1">
    <citation type="submission" date="2023-07" db="EMBL/GenBank/DDBJ databases">
        <title>Sorghum-associated microbial communities from plants grown in Nebraska, USA.</title>
        <authorList>
            <person name="Schachtman D."/>
        </authorList>
    </citation>
    <scope>NUCLEOTIDE SEQUENCE [LARGE SCALE GENOMIC DNA]</scope>
    <source>
        <strain evidence="2 3">BE332</strain>
    </source>
</reference>
<dbReference type="Proteomes" id="UP001239626">
    <property type="component" value="Unassembled WGS sequence"/>
</dbReference>
<evidence type="ECO:0000313" key="2">
    <source>
        <dbReference type="EMBL" id="MDQ0374549.1"/>
    </source>
</evidence>
<dbReference type="SMART" id="SM00881">
    <property type="entry name" value="CoA_binding"/>
    <property type="match status" value="1"/>
</dbReference>
<sequence length="137" mass="14204">MVHRNDPDVITRLLTVPGRWAVVGLSTNTSRAAYGVASYVQSLGHEIVPVHPQAPTVHGAAGVRSLADLDGPVDVVDVFVNSSLCGDVVDQAVSVGARAVWLQLGVVDEAAAERARAAGLDVVMDACPAIEGSRRGL</sequence>
<name>A0ABU0EGZ4_9CELL</name>
<dbReference type="InterPro" id="IPR036291">
    <property type="entry name" value="NAD(P)-bd_dom_sf"/>
</dbReference>
<dbReference type="PANTHER" id="PTHR33303:SF2">
    <property type="entry name" value="COA-BINDING DOMAIN-CONTAINING PROTEIN"/>
    <property type="match status" value="1"/>
</dbReference>
<dbReference type="SUPFAM" id="SSF51735">
    <property type="entry name" value="NAD(P)-binding Rossmann-fold domains"/>
    <property type="match status" value="1"/>
</dbReference>
<keyword evidence="3" id="KW-1185">Reference proteome</keyword>
<dbReference type="Gene3D" id="3.40.50.720">
    <property type="entry name" value="NAD(P)-binding Rossmann-like Domain"/>
    <property type="match status" value="1"/>
</dbReference>
<evidence type="ECO:0000259" key="1">
    <source>
        <dbReference type="SMART" id="SM00881"/>
    </source>
</evidence>
<dbReference type="Pfam" id="PF13380">
    <property type="entry name" value="CoA_binding_2"/>
    <property type="match status" value="1"/>
</dbReference>
<accession>A0ABU0EGZ4</accession>